<keyword evidence="2" id="KW-1185">Reference proteome</keyword>
<sequence>MDIEQIRNQMYTLGKILEGKRETPTPNTYTKYWQDNPEDRLDIQQVFFELKSINLNLNEMNEMNEMKPFENFKMIEYDKTQVNEHLTGIEEINSEIENHEVGNKKWSNDQSVEYPQQGTKLHYMKKQYNKELCGFLVKGYNNAIADLNIRKIENAEFFSKRDYL</sequence>
<dbReference type="EMBL" id="QKYT01000635">
    <property type="protein sequence ID" value="RIA82743.1"/>
    <property type="molecule type" value="Genomic_DNA"/>
</dbReference>
<reference evidence="1 2" key="1">
    <citation type="submission" date="2018-06" db="EMBL/GenBank/DDBJ databases">
        <title>Comparative genomics reveals the genomic features of Rhizophagus irregularis, R. cerebriforme, R. diaphanum and Gigaspora rosea, and their symbiotic lifestyle signature.</title>
        <authorList>
            <person name="Morin E."/>
            <person name="San Clemente H."/>
            <person name="Chen E.C.H."/>
            <person name="De La Providencia I."/>
            <person name="Hainaut M."/>
            <person name="Kuo A."/>
            <person name="Kohler A."/>
            <person name="Murat C."/>
            <person name="Tang N."/>
            <person name="Roy S."/>
            <person name="Loubradou J."/>
            <person name="Henrissat B."/>
            <person name="Grigoriev I.V."/>
            <person name="Corradi N."/>
            <person name="Roux C."/>
            <person name="Martin F.M."/>
        </authorList>
    </citation>
    <scope>NUCLEOTIDE SEQUENCE [LARGE SCALE GENOMIC DNA]</scope>
    <source>
        <strain evidence="1 2">DAOM 227022</strain>
    </source>
</reference>
<name>A0A397S8S4_9GLOM</name>
<accession>A0A397S8S4</accession>
<dbReference type="Proteomes" id="UP000265703">
    <property type="component" value="Unassembled WGS sequence"/>
</dbReference>
<dbReference type="AlphaFoldDB" id="A0A397S8S4"/>
<protein>
    <submittedName>
        <fullName evidence="1">Uncharacterized protein</fullName>
    </submittedName>
</protein>
<comment type="caution">
    <text evidence="1">The sequence shown here is derived from an EMBL/GenBank/DDBJ whole genome shotgun (WGS) entry which is preliminary data.</text>
</comment>
<proteinExistence type="predicted"/>
<gene>
    <name evidence="1" type="ORF">C1645_834894</name>
</gene>
<evidence type="ECO:0000313" key="2">
    <source>
        <dbReference type="Proteomes" id="UP000265703"/>
    </source>
</evidence>
<evidence type="ECO:0000313" key="1">
    <source>
        <dbReference type="EMBL" id="RIA82743.1"/>
    </source>
</evidence>
<organism evidence="1 2">
    <name type="scientific">Glomus cerebriforme</name>
    <dbReference type="NCBI Taxonomy" id="658196"/>
    <lineage>
        <taxon>Eukaryota</taxon>
        <taxon>Fungi</taxon>
        <taxon>Fungi incertae sedis</taxon>
        <taxon>Mucoromycota</taxon>
        <taxon>Glomeromycotina</taxon>
        <taxon>Glomeromycetes</taxon>
        <taxon>Glomerales</taxon>
        <taxon>Glomeraceae</taxon>
        <taxon>Glomus</taxon>
    </lineage>
</organism>